<dbReference type="Gene3D" id="2.40.128.260">
    <property type="entry name" value="Type IV secretion system, VirB10/TraB/TrbI"/>
    <property type="match status" value="1"/>
</dbReference>
<feature type="compositionally biased region" description="Polar residues" evidence="6">
    <location>
        <begin position="468"/>
        <end position="494"/>
    </location>
</feature>
<evidence type="ECO:0000256" key="6">
    <source>
        <dbReference type="SAM" id="MobiDB-lite"/>
    </source>
</evidence>
<keyword evidence="5" id="KW-0472">Membrane</keyword>
<keyword evidence="8" id="KW-1185">Reference proteome</keyword>
<dbReference type="Gene3D" id="2.60.40.10">
    <property type="entry name" value="Immunoglobulins"/>
    <property type="match status" value="1"/>
</dbReference>
<evidence type="ECO:0000256" key="5">
    <source>
        <dbReference type="ARBA" id="ARBA00023136"/>
    </source>
</evidence>
<dbReference type="EMBL" id="JBHRYC010000021">
    <property type="protein sequence ID" value="MFC3636123.1"/>
    <property type="molecule type" value="Genomic_DNA"/>
</dbReference>
<comment type="subcellular location">
    <subcellularLocation>
        <location evidence="1">Membrane</location>
        <topology evidence="1">Single-pass membrane protein</topology>
    </subcellularLocation>
</comment>
<evidence type="ECO:0000256" key="2">
    <source>
        <dbReference type="ARBA" id="ARBA00010265"/>
    </source>
</evidence>
<dbReference type="RefSeq" id="WP_376853072.1">
    <property type="nucleotide sequence ID" value="NZ_JBHRYC010000021.1"/>
</dbReference>
<dbReference type="Pfam" id="PF03743">
    <property type="entry name" value="TrbI"/>
    <property type="match status" value="1"/>
</dbReference>
<keyword evidence="3" id="KW-0812">Transmembrane</keyword>
<evidence type="ECO:0000256" key="4">
    <source>
        <dbReference type="ARBA" id="ARBA00022989"/>
    </source>
</evidence>
<reference evidence="8" key="1">
    <citation type="journal article" date="2019" name="Int. J. Syst. Evol. Microbiol.">
        <title>The Global Catalogue of Microorganisms (GCM) 10K type strain sequencing project: providing services to taxonomists for standard genome sequencing and annotation.</title>
        <authorList>
            <consortium name="The Broad Institute Genomics Platform"/>
            <consortium name="The Broad Institute Genome Sequencing Center for Infectious Disease"/>
            <person name="Wu L."/>
            <person name="Ma J."/>
        </authorList>
    </citation>
    <scope>NUCLEOTIDE SEQUENCE [LARGE SCALE GENOMIC DNA]</scope>
    <source>
        <strain evidence="8">KCTC 42282</strain>
    </source>
</reference>
<proteinExistence type="inferred from homology"/>
<dbReference type="InterPro" id="IPR013783">
    <property type="entry name" value="Ig-like_fold"/>
</dbReference>
<dbReference type="CDD" id="cd16429">
    <property type="entry name" value="VirB10"/>
    <property type="match status" value="1"/>
</dbReference>
<comment type="similarity">
    <text evidence="2">Belongs to the TrbI/VirB10 family.</text>
</comment>
<feature type="compositionally biased region" description="Polar residues" evidence="6">
    <location>
        <begin position="501"/>
        <end position="520"/>
    </location>
</feature>
<sequence length="533" mass="56746">TFNAVDLPTSAINAEGGSRTAVTIIRQISMSFTQASGIQIDSAKCVGKTLAVDETCTVDVLFDPADPVRVDKQIAIHAESDNSDGSKKTLDRMVVMVGEAVRPPPPEKPQVIVQAAPVEDTRQNPALVAYLANRSDLGGFDNETTIGPQSPETDSWSEVGFNRSMSTFPSDLTRVVTMDKPIPAVLKIGVDTRFSNRAVAQVERDIYGGEGRLIVIPRGSAVIGTVGASGSTGEEKVQIQWTRIQRPDGAVFAIEAYGGDAMGRPGAPAHIDNRYLERYGMSLLTTVLNVGVTLGLDGKQTVQNSGNATGTGQYSNNYGYNTNQAIVQQDARSVATQQANQYLQGITAELQKEGQQIAPIRTVPPGTRLTIFPSRDLYLKPINPTKEMRARILSERARASFGSADPTAIAQNVRQAPAAAIAQPTAPASTSRARVTYDPVTGQPIVVHPPQEKAILDNNGFPILPGNLNMQPTVSARPATNQPETVGQSTQSTVALDGTDPSASQLRQRAQPQTSQTTRRAPSGAAPWGVLSD</sequence>
<evidence type="ECO:0000313" key="8">
    <source>
        <dbReference type="Proteomes" id="UP001595704"/>
    </source>
</evidence>
<feature type="region of interest" description="Disordered" evidence="6">
    <location>
        <begin position="466"/>
        <end position="533"/>
    </location>
</feature>
<organism evidence="7 8">
    <name type="scientific">Camelimonas fluminis</name>
    <dbReference type="NCBI Taxonomy" id="1576911"/>
    <lineage>
        <taxon>Bacteria</taxon>
        <taxon>Pseudomonadati</taxon>
        <taxon>Pseudomonadota</taxon>
        <taxon>Alphaproteobacteria</taxon>
        <taxon>Hyphomicrobiales</taxon>
        <taxon>Chelatococcaceae</taxon>
        <taxon>Camelimonas</taxon>
    </lineage>
</organism>
<protein>
    <submittedName>
        <fullName evidence="7">TrbI/VirB10 family protein</fullName>
    </submittedName>
</protein>
<evidence type="ECO:0000313" key="7">
    <source>
        <dbReference type="EMBL" id="MFC3636123.1"/>
    </source>
</evidence>
<evidence type="ECO:0000256" key="1">
    <source>
        <dbReference type="ARBA" id="ARBA00004167"/>
    </source>
</evidence>
<feature type="non-terminal residue" evidence="7">
    <location>
        <position position="1"/>
    </location>
</feature>
<gene>
    <name evidence="7" type="ORF">ACFONL_01800</name>
</gene>
<accession>A0ABV7UC94</accession>
<dbReference type="Proteomes" id="UP001595704">
    <property type="component" value="Unassembled WGS sequence"/>
</dbReference>
<keyword evidence="4" id="KW-1133">Transmembrane helix</keyword>
<name>A0ABV7UC94_9HYPH</name>
<evidence type="ECO:0000256" key="3">
    <source>
        <dbReference type="ARBA" id="ARBA00022692"/>
    </source>
</evidence>
<dbReference type="InterPro" id="IPR042217">
    <property type="entry name" value="T4SS_VirB10/TrbI"/>
</dbReference>
<comment type="caution">
    <text evidence="7">The sequence shown here is derived from an EMBL/GenBank/DDBJ whole genome shotgun (WGS) entry which is preliminary data.</text>
</comment>
<dbReference type="InterPro" id="IPR005498">
    <property type="entry name" value="T4SS_VirB10/TraB/TrbI"/>
</dbReference>